<comment type="similarity">
    <text evidence="2 5">Belongs to the RxLR effector family.</text>
</comment>
<organism evidence="6 7">
    <name type="scientific">Phytophthora kernoviae</name>
    <dbReference type="NCBI Taxonomy" id="325452"/>
    <lineage>
        <taxon>Eukaryota</taxon>
        <taxon>Sar</taxon>
        <taxon>Stramenopiles</taxon>
        <taxon>Oomycota</taxon>
        <taxon>Peronosporomycetes</taxon>
        <taxon>Peronosporales</taxon>
        <taxon>Peronosporaceae</taxon>
        <taxon>Phytophthora</taxon>
    </lineage>
</organism>
<comment type="subcellular location">
    <subcellularLocation>
        <location evidence="1 5">Secreted</location>
    </subcellularLocation>
</comment>
<comment type="function">
    <text evidence="5">Effector that suppresses plant defense responses during pathogen infection.</text>
</comment>
<keyword evidence="3 5" id="KW-0964">Secreted</keyword>
<keyword evidence="4" id="KW-0732">Signal</keyword>
<accession>A0A921V3H5</accession>
<comment type="caution">
    <text evidence="6">The sequence shown here is derived from an EMBL/GenBank/DDBJ whole genome shotgun (WGS) entry which is preliminary data.</text>
</comment>
<name>A0A921V3H5_9STRA</name>
<proteinExistence type="inferred from homology"/>
<comment type="domain">
    <text evidence="5">The RxLR-dEER motif acts to carry the protein into the host cell cytoplasm through binding to cell surface phosphatidylinositol-3-phosphate.</text>
</comment>
<protein>
    <recommendedName>
        <fullName evidence="5">RxLR effector protein</fullName>
    </recommendedName>
</protein>
<gene>
    <name evidence="6" type="ORF">JM18_009718</name>
</gene>
<reference evidence="6" key="2">
    <citation type="submission" date="2020-06" db="EMBL/GenBank/DDBJ databases">
        <authorList>
            <person name="Studholme D.J."/>
        </authorList>
    </citation>
    <scope>NUCLEOTIDE SEQUENCE</scope>
    <source>
        <strain evidence="6">NZFS 3630</strain>
    </source>
</reference>
<dbReference type="Pfam" id="PF16810">
    <property type="entry name" value="RXLR"/>
    <property type="match status" value="1"/>
</dbReference>
<evidence type="ECO:0000256" key="4">
    <source>
        <dbReference type="ARBA" id="ARBA00022729"/>
    </source>
</evidence>
<evidence type="ECO:0000256" key="5">
    <source>
        <dbReference type="RuleBase" id="RU367124"/>
    </source>
</evidence>
<reference evidence="6" key="1">
    <citation type="journal article" date="2015" name="Genom Data">
        <title>Genome sequences of six Phytophthora species associated with forests in New Zealand.</title>
        <authorList>
            <person name="Studholme D.J."/>
            <person name="McDougal R.L."/>
            <person name="Sambles C."/>
            <person name="Hansen E."/>
            <person name="Hardy G."/>
            <person name="Grant M."/>
            <person name="Ganley R.J."/>
            <person name="Williams N.M."/>
        </authorList>
    </citation>
    <scope>NUCLEOTIDE SEQUENCE</scope>
    <source>
        <strain evidence="6">NZFS 3630</strain>
    </source>
</reference>
<dbReference type="AlphaFoldDB" id="A0A921V3H5"/>
<evidence type="ECO:0000256" key="2">
    <source>
        <dbReference type="ARBA" id="ARBA00010400"/>
    </source>
</evidence>
<dbReference type="InterPro" id="IPR031825">
    <property type="entry name" value="RXLR"/>
</dbReference>
<evidence type="ECO:0000313" key="6">
    <source>
        <dbReference type="EMBL" id="KAG2502924.1"/>
    </source>
</evidence>
<evidence type="ECO:0000256" key="3">
    <source>
        <dbReference type="ARBA" id="ARBA00022525"/>
    </source>
</evidence>
<evidence type="ECO:0000313" key="7">
    <source>
        <dbReference type="Proteomes" id="UP000792063"/>
    </source>
</evidence>
<dbReference type="EMBL" id="JPWU03001084">
    <property type="protein sequence ID" value="KAG2502924.1"/>
    <property type="molecule type" value="Genomic_DNA"/>
</dbReference>
<sequence>MQLPGITLLANCEAALTATSVDFATLSKMAPLDTALAIDAARNPGIANKSLRGSQTVDGMNDNVDNNEDGNVYGEERAGAFDAKIAKWHHQFTEWKRNGQTADNVYKDLGVGYYISKYDKNLGKLSKKEVYQKWITYKAFLEKADDVA</sequence>
<evidence type="ECO:0000256" key="1">
    <source>
        <dbReference type="ARBA" id="ARBA00004613"/>
    </source>
</evidence>
<dbReference type="Proteomes" id="UP000792063">
    <property type="component" value="Unassembled WGS sequence"/>
</dbReference>